<dbReference type="Gene3D" id="1.10.390.10">
    <property type="entry name" value="Neutral Protease Domain 2"/>
    <property type="match status" value="1"/>
</dbReference>
<comment type="cofactor">
    <cofactor evidence="2">
        <name>Zn(2+)</name>
        <dbReference type="ChEBI" id="CHEBI:29105"/>
    </cofactor>
</comment>
<feature type="domain" description="ERAP1-like C-terminal" evidence="15">
    <location>
        <begin position="510"/>
        <end position="798"/>
    </location>
</feature>
<dbReference type="EC" id="3.4.11.2" evidence="4"/>
<proteinExistence type="inferred from homology"/>
<evidence type="ECO:0000259" key="16">
    <source>
        <dbReference type="Pfam" id="PF17900"/>
    </source>
</evidence>
<evidence type="ECO:0000313" key="18">
    <source>
        <dbReference type="Proteomes" id="UP000199077"/>
    </source>
</evidence>
<evidence type="ECO:0000259" key="14">
    <source>
        <dbReference type="Pfam" id="PF01433"/>
    </source>
</evidence>
<evidence type="ECO:0000256" key="1">
    <source>
        <dbReference type="ARBA" id="ARBA00000098"/>
    </source>
</evidence>
<evidence type="ECO:0000313" key="17">
    <source>
        <dbReference type="EMBL" id="SDP73197.1"/>
    </source>
</evidence>
<dbReference type="Proteomes" id="UP000199077">
    <property type="component" value="Chromosome I"/>
</dbReference>
<dbReference type="Pfam" id="PF17900">
    <property type="entry name" value="Peptidase_M1_N"/>
    <property type="match status" value="1"/>
</dbReference>
<dbReference type="EMBL" id="LT629711">
    <property type="protein sequence ID" value="SDP73197.1"/>
    <property type="molecule type" value="Genomic_DNA"/>
</dbReference>
<dbReference type="GO" id="GO:0016020">
    <property type="term" value="C:membrane"/>
    <property type="evidence" value="ECO:0007669"/>
    <property type="project" value="TreeGrafter"/>
</dbReference>
<reference evidence="18" key="1">
    <citation type="submission" date="2016-10" db="EMBL/GenBank/DDBJ databases">
        <authorList>
            <person name="Varghese N."/>
            <person name="Submissions S."/>
        </authorList>
    </citation>
    <scope>NUCLEOTIDE SEQUENCE [LARGE SCALE GENOMIC DNA]</scope>
    <source>
        <strain evidence="18">DSM 22329</strain>
    </source>
</reference>
<dbReference type="GO" id="GO:0042277">
    <property type="term" value="F:peptide binding"/>
    <property type="evidence" value="ECO:0007669"/>
    <property type="project" value="TreeGrafter"/>
</dbReference>
<dbReference type="STRING" id="443156.SAMN04489867_3658"/>
<evidence type="ECO:0000256" key="3">
    <source>
        <dbReference type="ARBA" id="ARBA00010136"/>
    </source>
</evidence>
<evidence type="ECO:0000256" key="13">
    <source>
        <dbReference type="ARBA" id="ARBA00031533"/>
    </source>
</evidence>
<evidence type="ECO:0000256" key="11">
    <source>
        <dbReference type="ARBA" id="ARBA00023049"/>
    </source>
</evidence>
<dbReference type="InterPro" id="IPR045357">
    <property type="entry name" value="Aminopeptidase_N-like_N"/>
</dbReference>
<keyword evidence="6 17" id="KW-0031">Aminopeptidase</keyword>
<evidence type="ECO:0000256" key="4">
    <source>
        <dbReference type="ARBA" id="ARBA00012564"/>
    </source>
</evidence>
<dbReference type="Pfam" id="PF11838">
    <property type="entry name" value="ERAP1_C"/>
    <property type="match status" value="1"/>
</dbReference>
<dbReference type="SUPFAM" id="SSF55486">
    <property type="entry name" value="Metalloproteases ('zincins'), catalytic domain"/>
    <property type="match status" value="1"/>
</dbReference>
<dbReference type="InterPro" id="IPR042097">
    <property type="entry name" value="Aminopeptidase_N-like_N_sf"/>
</dbReference>
<dbReference type="OrthoDB" id="100605at2"/>
<feature type="domain" description="Peptidase M1 membrane alanine aminopeptidase" evidence="14">
    <location>
        <begin position="226"/>
        <end position="440"/>
    </location>
</feature>
<dbReference type="Pfam" id="PF01433">
    <property type="entry name" value="Peptidase_M1"/>
    <property type="match status" value="1"/>
</dbReference>
<dbReference type="CDD" id="cd09602">
    <property type="entry name" value="M1_APN"/>
    <property type="match status" value="1"/>
</dbReference>
<evidence type="ECO:0000259" key="15">
    <source>
        <dbReference type="Pfam" id="PF11838"/>
    </source>
</evidence>
<dbReference type="GO" id="GO:0005737">
    <property type="term" value="C:cytoplasm"/>
    <property type="evidence" value="ECO:0007669"/>
    <property type="project" value="TreeGrafter"/>
</dbReference>
<dbReference type="InterPro" id="IPR027268">
    <property type="entry name" value="Peptidase_M4/M1_CTD_sf"/>
</dbReference>
<dbReference type="Gene3D" id="2.60.40.1730">
    <property type="entry name" value="tricorn interacting facor f3 domain"/>
    <property type="match status" value="1"/>
</dbReference>
<dbReference type="InterPro" id="IPR024571">
    <property type="entry name" value="ERAP1-like_C_dom"/>
</dbReference>
<dbReference type="InterPro" id="IPR014782">
    <property type="entry name" value="Peptidase_M1_dom"/>
</dbReference>
<dbReference type="GO" id="GO:0070006">
    <property type="term" value="F:metalloaminopeptidase activity"/>
    <property type="evidence" value="ECO:0007669"/>
    <property type="project" value="TreeGrafter"/>
</dbReference>
<dbReference type="RefSeq" id="WP_091788774.1">
    <property type="nucleotide sequence ID" value="NZ_LT629711.1"/>
</dbReference>
<keyword evidence="8" id="KW-0479">Metal-binding</keyword>
<dbReference type="GO" id="GO:0005615">
    <property type="term" value="C:extracellular space"/>
    <property type="evidence" value="ECO:0007669"/>
    <property type="project" value="TreeGrafter"/>
</dbReference>
<dbReference type="AlphaFoldDB" id="A0A1H0V432"/>
<name>A0A1H0V432_9MICO</name>
<dbReference type="GO" id="GO:0008270">
    <property type="term" value="F:zinc ion binding"/>
    <property type="evidence" value="ECO:0007669"/>
    <property type="project" value="InterPro"/>
</dbReference>
<dbReference type="InterPro" id="IPR001930">
    <property type="entry name" value="Peptidase_M1"/>
</dbReference>
<feature type="domain" description="Aminopeptidase N-like N-terminal" evidence="16">
    <location>
        <begin position="122"/>
        <end position="180"/>
    </location>
</feature>
<dbReference type="GO" id="GO:0016285">
    <property type="term" value="F:alanyl aminopeptidase activity"/>
    <property type="evidence" value="ECO:0007669"/>
    <property type="project" value="UniProtKB-EC"/>
</dbReference>
<evidence type="ECO:0000256" key="2">
    <source>
        <dbReference type="ARBA" id="ARBA00001947"/>
    </source>
</evidence>
<gene>
    <name evidence="17" type="ORF">SAMN04489867_3658</name>
</gene>
<keyword evidence="11" id="KW-0482">Metalloprotease</keyword>
<dbReference type="NCBIfam" id="TIGR02412">
    <property type="entry name" value="pepN_strep_liv"/>
    <property type="match status" value="1"/>
</dbReference>
<keyword evidence="10" id="KW-0862">Zinc</keyword>
<comment type="similarity">
    <text evidence="3">Belongs to the peptidase M1 family.</text>
</comment>
<evidence type="ECO:0000256" key="12">
    <source>
        <dbReference type="ARBA" id="ARBA00029811"/>
    </source>
</evidence>
<dbReference type="PRINTS" id="PR00756">
    <property type="entry name" value="ALADIPTASE"/>
</dbReference>
<protein>
    <recommendedName>
        <fullName evidence="5">Aminopeptidase N</fullName>
        <ecNumber evidence="4">3.4.11.2</ecNumber>
    </recommendedName>
    <alternativeName>
        <fullName evidence="12">Alanine aminopeptidase</fullName>
    </alternativeName>
    <alternativeName>
        <fullName evidence="13">Lysyl aminopeptidase</fullName>
    </alternativeName>
</protein>
<evidence type="ECO:0000256" key="7">
    <source>
        <dbReference type="ARBA" id="ARBA00022670"/>
    </source>
</evidence>
<dbReference type="InterPro" id="IPR012778">
    <property type="entry name" value="Pept_M1_aminopeptidase"/>
</dbReference>
<sequence length="827" mass="89211">MPSLTRAEAARRSELLTVTSMTVDLDLARASDPATETFVSRTRITFDCAEPGGTTFVDLKPVELGSLVLNGQPLDPADLADGRVQLTGLTAHNVLEVESTMAYSRDGQGLHRAVDPADGEHYVYGHLFLDAAPRVFACFDQPDLKAPYTITVTAPEPWLVIGNGAAKQSSPSRWELATTLPLATYFVTVCTGPYASVHDEHDGIPLGIHARASLRTHLEREATQMLEVTKASFDYYHSLFGIRYPFGEYHQVFVPEFNAGAMENPGCVTFRDTMVFRGAAARDEVLSRTNTIAHEMAHMWFGDLVTMRWWDDLWLNESFAEYMAHRTCVAATEFTDAWVDSTVARKGWGYAAERTPSTHPVAGSAALDAQAALQDFDGISYAKGAATLRQLIAHIGDDAFIAGVGDYLRGHSYGNGTLADFMGFMERASGQSLTAWSRAWLLTAGVDVLSVDRATGVVERSAPSEHPADRPHTTDVAGFADGAEVFRVPLTITQDSTVVDGLREAPAAQLVVPNASDLTWATVTLDAESVAAVPGALAAVPDPQARAVVWIALVDGVCLGTVDPRVLVRTFGAAWPAEDSDSVLTRTATTLLGRVIPTFLPPGEHEWAERVVAESAEQVLASAQSGSTRALVAARTVARASDDESLLRAWAAGRERPAGLESDSDFGWIAVRNLASRGLVDDDFVEERRAADDTLQGRLSALLARAAMPSPAAKAWAWQELTANRSRSNYDLNALAQGFWLAEDLAVVRPYAERYFVDVPAMTAWVGEDAIARVATLAYPGRVVEQETVDRSEAALGGGGLSVAVRRAMVDAESELREALRSRAAFG</sequence>
<keyword evidence="7" id="KW-0645">Protease</keyword>
<evidence type="ECO:0000256" key="9">
    <source>
        <dbReference type="ARBA" id="ARBA00022801"/>
    </source>
</evidence>
<dbReference type="InterPro" id="IPR050344">
    <property type="entry name" value="Peptidase_M1_aminopeptidases"/>
</dbReference>
<evidence type="ECO:0000256" key="6">
    <source>
        <dbReference type="ARBA" id="ARBA00022438"/>
    </source>
</evidence>
<dbReference type="PANTHER" id="PTHR11533">
    <property type="entry name" value="PROTEASE M1 ZINC METALLOPROTEASE"/>
    <property type="match status" value="1"/>
</dbReference>
<accession>A0A1H0V432</accession>
<evidence type="ECO:0000256" key="8">
    <source>
        <dbReference type="ARBA" id="ARBA00022723"/>
    </source>
</evidence>
<evidence type="ECO:0000256" key="10">
    <source>
        <dbReference type="ARBA" id="ARBA00022833"/>
    </source>
</evidence>
<keyword evidence="9" id="KW-0378">Hydrolase</keyword>
<dbReference type="SUPFAM" id="SSF63737">
    <property type="entry name" value="Leukotriene A4 hydrolase N-terminal domain"/>
    <property type="match status" value="1"/>
</dbReference>
<dbReference type="PANTHER" id="PTHR11533:SF174">
    <property type="entry name" value="PUROMYCIN-SENSITIVE AMINOPEPTIDASE-RELATED"/>
    <property type="match status" value="1"/>
</dbReference>
<evidence type="ECO:0000256" key="5">
    <source>
        <dbReference type="ARBA" id="ARBA00015611"/>
    </source>
</evidence>
<comment type="catalytic activity">
    <reaction evidence="1">
        <text>Release of an N-terminal amino acid, Xaa-|-Yaa- from a peptide, amide or arylamide. Xaa is preferably Ala, but may be most amino acids including Pro (slow action). When a terminal hydrophobic residue is followed by a prolyl residue, the two may be released as an intact Xaa-Pro dipeptide.</text>
        <dbReference type="EC" id="3.4.11.2"/>
    </reaction>
</comment>
<dbReference type="GO" id="GO:0043171">
    <property type="term" value="P:peptide catabolic process"/>
    <property type="evidence" value="ECO:0007669"/>
    <property type="project" value="TreeGrafter"/>
</dbReference>
<organism evidence="17 18">
    <name type="scientific">Pedococcus dokdonensis</name>
    <dbReference type="NCBI Taxonomy" id="443156"/>
    <lineage>
        <taxon>Bacteria</taxon>
        <taxon>Bacillati</taxon>
        <taxon>Actinomycetota</taxon>
        <taxon>Actinomycetes</taxon>
        <taxon>Micrococcales</taxon>
        <taxon>Intrasporangiaceae</taxon>
        <taxon>Pedococcus</taxon>
    </lineage>
</organism>
<dbReference type="GO" id="GO:0006508">
    <property type="term" value="P:proteolysis"/>
    <property type="evidence" value="ECO:0007669"/>
    <property type="project" value="UniProtKB-KW"/>
</dbReference>
<keyword evidence="18" id="KW-1185">Reference proteome</keyword>